<keyword evidence="5" id="KW-0747">Spliceosome</keyword>
<dbReference type="InterPro" id="IPR057842">
    <property type="entry name" value="WH_MER3"/>
</dbReference>
<dbReference type="GO" id="GO:0000393">
    <property type="term" value="P:spliceosomal conformational changes to generate catalytic conformation"/>
    <property type="evidence" value="ECO:0007669"/>
    <property type="project" value="UniProtKB-ARBA"/>
</dbReference>
<dbReference type="SUPFAM" id="SSF81296">
    <property type="entry name" value="E set domains"/>
    <property type="match status" value="1"/>
</dbReference>
<dbReference type="Proteomes" id="UP001177023">
    <property type="component" value="Unassembled WGS sequence"/>
</dbReference>
<evidence type="ECO:0000259" key="17">
    <source>
        <dbReference type="PROSITE" id="PS51192"/>
    </source>
</evidence>
<evidence type="ECO:0000256" key="16">
    <source>
        <dbReference type="SAM" id="MobiDB-lite"/>
    </source>
</evidence>
<evidence type="ECO:0000256" key="4">
    <source>
        <dbReference type="ARBA" id="ARBA00022664"/>
    </source>
</evidence>
<dbReference type="SUPFAM" id="SSF52540">
    <property type="entry name" value="P-loop containing nucleoside triphosphate hydrolases"/>
    <property type="match status" value="4"/>
</dbReference>
<dbReference type="FunFam" id="3.40.50.300:FF:000254">
    <property type="entry name" value="U5 small nuclear ribonucleoprotein helicase"/>
    <property type="match status" value="1"/>
</dbReference>
<dbReference type="PANTHER" id="PTHR47961">
    <property type="entry name" value="DNA POLYMERASE THETA, PUTATIVE (AFU_ORTHOLOGUE AFUA_1G05260)-RELATED"/>
    <property type="match status" value="1"/>
</dbReference>
<evidence type="ECO:0000256" key="8">
    <source>
        <dbReference type="ARBA" id="ARBA00022801"/>
    </source>
</evidence>
<dbReference type="InterPro" id="IPR001650">
    <property type="entry name" value="Helicase_C-like"/>
</dbReference>
<dbReference type="InterPro" id="IPR014001">
    <property type="entry name" value="Helicase_ATP-bd"/>
</dbReference>
<dbReference type="SMART" id="SM00490">
    <property type="entry name" value="HELICc"/>
    <property type="match status" value="2"/>
</dbReference>
<dbReference type="Gene3D" id="2.60.40.150">
    <property type="entry name" value="C2 domain"/>
    <property type="match status" value="2"/>
</dbReference>
<dbReference type="FunFam" id="1.10.3380.10:FF:000002">
    <property type="entry name" value="Activating signal cointegrator 1 complex subunit 3"/>
    <property type="match status" value="1"/>
</dbReference>
<dbReference type="SMART" id="SM00487">
    <property type="entry name" value="DEXDc"/>
    <property type="match status" value="2"/>
</dbReference>
<evidence type="ECO:0000256" key="10">
    <source>
        <dbReference type="ARBA" id="ARBA00022840"/>
    </source>
</evidence>
<keyword evidence="11" id="KW-0508">mRNA splicing</keyword>
<feature type="compositionally biased region" description="Basic and acidic residues" evidence="16">
    <location>
        <begin position="2308"/>
        <end position="2319"/>
    </location>
</feature>
<dbReference type="GO" id="GO:0003676">
    <property type="term" value="F:nucleic acid binding"/>
    <property type="evidence" value="ECO:0007669"/>
    <property type="project" value="InterPro"/>
</dbReference>
<comment type="catalytic activity">
    <reaction evidence="14">
        <text>ATP + H2O = ADP + phosphate + H(+)</text>
        <dbReference type="Rhea" id="RHEA:13065"/>
        <dbReference type="ChEBI" id="CHEBI:15377"/>
        <dbReference type="ChEBI" id="CHEBI:15378"/>
        <dbReference type="ChEBI" id="CHEBI:30616"/>
        <dbReference type="ChEBI" id="CHEBI:43474"/>
        <dbReference type="ChEBI" id="CHEBI:456216"/>
        <dbReference type="EC" id="3.6.4.13"/>
    </reaction>
</comment>
<dbReference type="Gene3D" id="1.10.3380.10">
    <property type="entry name" value="Sec63 N-terminal domain-like domain"/>
    <property type="match status" value="2"/>
</dbReference>
<dbReference type="CDD" id="cd18019">
    <property type="entry name" value="DEXHc_Brr2_1"/>
    <property type="match status" value="1"/>
</dbReference>
<dbReference type="SUPFAM" id="SSF46785">
    <property type="entry name" value="Winged helix' DNA-binding domain"/>
    <property type="match status" value="2"/>
</dbReference>
<gene>
    <name evidence="19" type="ORF">MSPICULIGERA_LOCUS23859</name>
</gene>
<feature type="region of interest" description="Disordered" evidence="16">
    <location>
        <begin position="2308"/>
        <end position="2345"/>
    </location>
</feature>
<dbReference type="FunFam" id="1.10.10.10:FF:000024">
    <property type="entry name" value="U5 small nuclear ribonucleoprotein helicase"/>
    <property type="match status" value="1"/>
</dbReference>
<feature type="domain" description="Helicase C-terminal" evidence="18">
    <location>
        <begin position="700"/>
        <end position="894"/>
    </location>
</feature>
<dbReference type="GO" id="GO:0005524">
    <property type="term" value="F:ATP binding"/>
    <property type="evidence" value="ECO:0007669"/>
    <property type="project" value="UniProtKB-KW"/>
</dbReference>
<evidence type="ECO:0000256" key="5">
    <source>
        <dbReference type="ARBA" id="ARBA00022728"/>
    </source>
</evidence>
<evidence type="ECO:0000256" key="3">
    <source>
        <dbReference type="ARBA" id="ARBA00012552"/>
    </source>
</evidence>
<dbReference type="FunFam" id="2.60.40.150:FF:000004">
    <property type="entry name" value="RNA helicase, activating signal cointegrator 1"/>
    <property type="match status" value="1"/>
</dbReference>
<dbReference type="FunFam" id="1.10.3380.10:FF:000001">
    <property type="entry name" value="U5 small nuclear ribonucleoprotein helicase"/>
    <property type="match status" value="1"/>
</dbReference>
<keyword evidence="4" id="KW-0507">mRNA processing</keyword>
<evidence type="ECO:0000256" key="6">
    <source>
        <dbReference type="ARBA" id="ARBA00022737"/>
    </source>
</evidence>
<dbReference type="CDD" id="cd18795">
    <property type="entry name" value="SF2_C_Ski2"/>
    <property type="match status" value="1"/>
</dbReference>
<organism evidence="19 20">
    <name type="scientific">Mesorhabditis spiculigera</name>
    <dbReference type="NCBI Taxonomy" id="96644"/>
    <lineage>
        <taxon>Eukaryota</taxon>
        <taxon>Metazoa</taxon>
        <taxon>Ecdysozoa</taxon>
        <taxon>Nematoda</taxon>
        <taxon>Chromadorea</taxon>
        <taxon>Rhabditida</taxon>
        <taxon>Rhabditina</taxon>
        <taxon>Rhabditomorpha</taxon>
        <taxon>Rhabditoidea</taxon>
        <taxon>Rhabditidae</taxon>
        <taxon>Mesorhabditinae</taxon>
        <taxon>Mesorhabditis</taxon>
    </lineage>
</organism>
<dbReference type="Pfam" id="PF21188">
    <property type="entry name" value="BRR2_plug"/>
    <property type="match status" value="1"/>
</dbReference>
<evidence type="ECO:0000256" key="7">
    <source>
        <dbReference type="ARBA" id="ARBA00022741"/>
    </source>
</evidence>
<evidence type="ECO:0000259" key="18">
    <source>
        <dbReference type="PROSITE" id="PS51194"/>
    </source>
</evidence>
<feature type="non-terminal residue" evidence="19">
    <location>
        <position position="1"/>
    </location>
</feature>
<dbReference type="SUPFAM" id="SSF158702">
    <property type="entry name" value="Sec63 N-terminal domain-like"/>
    <property type="match status" value="2"/>
</dbReference>
<keyword evidence="12" id="KW-0539">Nucleus</keyword>
<evidence type="ECO:0000313" key="20">
    <source>
        <dbReference type="Proteomes" id="UP001177023"/>
    </source>
</evidence>
<dbReference type="Pfam" id="PF00271">
    <property type="entry name" value="Helicase_C"/>
    <property type="match status" value="1"/>
</dbReference>
<name>A0AA36DDP9_9BILA</name>
<comment type="subcellular location">
    <subcellularLocation>
        <location evidence="1">Nucleus</location>
    </subcellularLocation>
</comment>
<feature type="compositionally biased region" description="Basic and acidic residues" evidence="16">
    <location>
        <begin position="2374"/>
        <end position="2392"/>
    </location>
</feature>
<feature type="compositionally biased region" description="Acidic residues" evidence="16">
    <location>
        <begin position="224"/>
        <end position="233"/>
    </location>
</feature>
<evidence type="ECO:0000256" key="12">
    <source>
        <dbReference type="ARBA" id="ARBA00023242"/>
    </source>
</evidence>
<evidence type="ECO:0000256" key="11">
    <source>
        <dbReference type="ARBA" id="ARBA00023187"/>
    </source>
</evidence>
<dbReference type="InterPro" id="IPR036390">
    <property type="entry name" value="WH_DNA-bd_sf"/>
</dbReference>
<feature type="compositionally biased region" description="Basic and acidic residues" evidence="16">
    <location>
        <begin position="212"/>
        <end position="223"/>
    </location>
</feature>
<comment type="similarity">
    <text evidence="2">Belongs to the helicase family. SKI2 subfamily.</text>
</comment>
<dbReference type="Gene3D" id="3.40.50.300">
    <property type="entry name" value="P-loop containing nucleotide triphosphate hydrolases"/>
    <property type="match status" value="4"/>
</dbReference>
<dbReference type="FunFam" id="1.10.10.10:FF:000012">
    <property type="entry name" value="U5 small nuclear ribonucleoprotein helicase"/>
    <property type="match status" value="1"/>
</dbReference>
<evidence type="ECO:0000313" key="19">
    <source>
        <dbReference type="EMBL" id="CAJ0585849.1"/>
    </source>
</evidence>
<dbReference type="Pfam" id="PF23445">
    <property type="entry name" value="WHD_SNRNP200"/>
    <property type="match status" value="2"/>
</dbReference>
<dbReference type="FunFam" id="3.40.50.300:FF:000368">
    <property type="entry name" value="U5 small nuclear ribonucleoprotein 200 kDa helicase"/>
    <property type="match status" value="1"/>
</dbReference>
<dbReference type="Gene3D" id="1.10.150.20">
    <property type="entry name" value="5' to 3' exonuclease, C-terminal subdomain"/>
    <property type="match status" value="2"/>
</dbReference>
<protein>
    <recommendedName>
        <fullName evidence="13">U5 small nuclear ribonucleoprotein 200 kDa helicase</fullName>
        <ecNumber evidence="3">3.6.4.13</ecNumber>
    </recommendedName>
</protein>
<dbReference type="FunFam" id="1.10.150.20:FF:000013">
    <property type="entry name" value="U5 small nuclear ribonucleoprotein kDa helicase"/>
    <property type="match status" value="1"/>
</dbReference>
<dbReference type="InterPro" id="IPR004179">
    <property type="entry name" value="Sec63-dom"/>
</dbReference>
<feature type="compositionally biased region" description="Basic and acidic residues" evidence="16">
    <location>
        <begin position="46"/>
        <end position="81"/>
    </location>
</feature>
<dbReference type="CDD" id="cd18021">
    <property type="entry name" value="DEXHc_Brr2_2"/>
    <property type="match status" value="1"/>
</dbReference>
<dbReference type="GO" id="GO:0016787">
    <property type="term" value="F:hydrolase activity"/>
    <property type="evidence" value="ECO:0007669"/>
    <property type="project" value="UniProtKB-KW"/>
</dbReference>
<evidence type="ECO:0000256" key="14">
    <source>
        <dbReference type="ARBA" id="ARBA00047984"/>
    </source>
</evidence>
<dbReference type="PROSITE" id="PS51194">
    <property type="entry name" value="HELICASE_CTER"/>
    <property type="match status" value="1"/>
</dbReference>
<dbReference type="FunFam" id="3.40.50.300:FF:003287">
    <property type="entry name" value="U5 small nuclear ribonucleoprotein 200 kDa helicase"/>
    <property type="match status" value="1"/>
</dbReference>
<dbReference type="GO" id="GO:0003724">
    <property type="term" value="F:RNA helicase activity"/>
    <property type="evidence" value="ECO:0007669"/>
    <property type="project" value="UniProtKB-EC"/>
</dbReference>
<reference evidence="19" key="1">
    <citation type="submission" date="2023-06" db="EMBL/GenBank/DDBJ databases">
        <authorList>
            <person name="Delattre M."/>
        </authorList>
    </citation>
    <scope>NUCLEOTIDE SEQUENCE</scope>
    <source>
        <strain evidence="19">AF72</strain>
    </source>
</reference>
<feature type="region of interest" description="Disordered" evidence="16">
    <location>
        <begin position="30"/>
        <end position="95"/>
    </location>
</feature>
<dbReference type="PANTHER" id="PTHR47961:SF4">
    <property type="entry name" value="ACTIVATING SIGNAL COINTEGRATOR 1 COMPLEX SUBUNIT 3"/>
    <property type="match status" value="1"/>
</dbReference>
<accession>A0AA36DDP9</accession>
<dbReference type="InterPro" id="IPR014756">
    <property type="entry name" value="Ig_E-set"/>
</dbReference>
<evidence type="ECO:0000256" key="2">
    <source>
        <dbReference type="ARBA" id="ARBA00010140"/>
    </source>
</evidence>
<dbReference type="InterPro" id="IPR036388">
    <property type="entry name" value="WH-like_DNA-bd_sf"/>
</dbReference>
<keyword evidence="20" id="KW-1185">Reference proteome</keyword>
<keyword evidence="7" id="KW-0547">Nucleotide-binding</keyword>
<proteinExistence type="inferred from homology"/>
<dbReference type="GO" id="GO:0000712">
    <property type="term" value="P:resolution of meiotic recombination intermediates"/>
    <property type="evidence" value="ECO:0007669"/>
    <property type="project" value="TreeGrafter"/>
</dbReference>
<dbReference type="GO" id="GO:0003678">
    <property type="term" value="F:DNA helicase activity"/>
    <property type="evidence" value="ECO:0007669"/>
    <property type="project" value="TreeGrafter"/>
</dbReference>
<dbReference type="SMART" id="SM00973">
    <property type="entry name" value="Sec63"/>
    <property type="match status" value="2"/>
</dbReference>
<dbReference type="InterPro" id="IPR048863">
    <property type="entry name" value="BRR2_plug"/>
</dbReference>
<dbReference type="SMART" id="SM00382">
    <property type="entry name" value="AAA"/>
    <property type="match status" value="2"/>
</dbReference>
<dbReference type="InterPro" id="IPR011545">
    <property type="entry name" value="DEAD/DEAH_box_helicase_dom"/>
</dbReference>
<comment type="caution">
    <text evidence="19">The sequence shown here is derived from an EMBL/GenBank/DDBJ whole genome shotgun (WGS) entry which is preliminary data.</text>
</comment>
<evidence type="ECO:0000256" key="9">
    <source>
        <dbReference type="ARBA" id="ARBA00022806"/>
    </source>
</evidence>
<keyword evidence="9" id="KW-0347">Helicase</keyword>
<dbReference type="InterPro" id="IPR035892">
    <property type="entry name" value="C2_domain_sf"/>
</dbReference>
<dbReference type="FunFam" id="2.60.40.150:FF:000133">
    <property type="entry name" value="Pre-mRNA splicing helicase, putative"/>
    <property type="match status" value="1"/>
</dbReference>
<dbReference type="Pfam" id="PF02889">
    <property type="entry name" value="Sec63"/>
    <property type="match status" value="2"/>
</dbReference>
<evidence type="ECO:0000256" key="15">
    <source>
        <dbReference type="ARBA" id="ARBA00054527"/>
    </source>
</evidence>
<dbReference type="Pfam" id="PF18149">
    <property type="entry name" value="Helicase_PWI"/>
    <property type="match status" value="1"/>
</dbReference>
<feature type="compositionally biased region" description="Acidic residues" evidence="16">
    <location>
        <begin position="202"/>
        <end position="211"/>
    </location>
</feature>
<dbReference type="EMBL" id="CATQJA010002706">
    <property type="protein sequence ID" value="CAJ0585849.1"/>
    <property type="molecule type" value="Genomic_DNA"/>
</dbReference>
<dbReference type="InterPro" id="IPR041094">
    <property type="entry name" value="Brr2_helicase_PWI"/>
</dbReference>
<dbReference type="InterPro" id="IPR003593">
    <property type="entry name" value="AAA+_ATPase"/>
</dbReference>
<keyword evidence="10" id="KW-0067">ATP-binding</keyword>
<feature type="domain" description="Helicase ATP-binding" evidence="17">
    <location>
        <begin position="484"/>
        <end position="667"/>
    </location>
</feature>
<dbReference type="Gene3D" id="1.10.10.10">
    <property type="entry name" value="Winged helix-like DNA-binding domain superfamily/Winged helix DNA-binding domain"/>
    <property type="match status" value="2"/>
</dbReference>
<keyword evidence="6" id="KW-0677">Repeat</keyword>
<dbReference type="FunFam" id="3.40.50.300:FF:000062">
    <property type="entry name" value="U5 small nuclear ribonucleoprotein helicase"/>
    <property type="match status" value="1"/>
</dbReference>
<dbReference type="GO" id="GO:0005681">
    <property type="term" value="C:spliceosomal complex"/>
    <property type="evidence" value="ECO:0007669"/>
    <property type="project" value="UniProtKB-KW"/>
</dbReference>
<dbReference type="EC" id="3.6.4.13" evidence="3"/>
<keyword evidence="8" id="KW-0378">Hydrolase</keyword>
<evidence type="ECO:0000256" key="1">
    <source>
        <dbReference type="ARBA" id="ARBA00004123"/>
    </source>
</evidence>
<dbReference type="InterPro" id="IPR027417">
    <property type="entry name" value="P-loop_NTPase"/>
</dbReference>
<dbReference type="GO" id="GO:0005682">
    <property type="term" value="C:U5 snRNP"/>
    <property type="evidence" value="ECO:0007669"/>
    <property type="project" value="UniProtKB-ARBA"/>
</dbReference>
<feature type="domain" description="Helicase ATP-binding" evidence="17">
    <location>
        <begin position="1331"/>
        <end position="1506"/>
    </location>
</feature>
<feature type="region of interest" description="Disordered" evidence="16">
    <location>
        <begin position="2374"/>
        <end position="2417"/>
    </location>
</feature>
<dbReference type="Pfam" id="PF00270">
    <property type="entry name" value="DEAD"/>
    <property type="match status" value="2"/>
</dbReference>
<dbReference type="PROSITE" id="PS51192">
    <property type="entry name" value="HELICASE_ATP_BIND_1"/>
    <property type="match status" value="2"/>
</dbReference>
<dbReference type="FunFam" id="1.10.150.20:FF:000004">
    <property type="entry name" value="U5 small nuclear ribonucleoprotein helicase"/>
    <property type="match status" value="1"/>
</dbReference>
<dbReference type="InterPro" id="IPR050474">
    <property type="entry name" value="Hel308_SKI2-like"/>
</dbReference>
<evidence type="ECO:0000256" key="13">
    <source>
        <dbReference type="ARBA" id="ARBA00034541"/>
    </source>
</evidence>
<comment type="function">
    <text evidence="15">Catalyzes the ATP-dependent unwinding of U4/U6 RNA duplices, an essential step in the assembly of a catalytically active spliceosome. Plays a role in pre-mRNA splicing.</text>
</comment>
<sequence>MADEIARNQQYEYRQNSNLVLQVDYSLTDKRGRDEATGEVMPLSDKALRGTKMGDRYLRQKAPTEKDKKPRKKKQEDERTSRHTKASLLSDSHEMMGAYKPRTQETKQTYEVILAFIQDSLGDQPRDILCGAADEILSVLKSDKIRERERKREIESLLGNLTDERTALLINLAKKITDFSIEDDKHEEEIDETEGVNVHFDESDEDQDEMNDEIKGDDDKSGTEEEDGEEADYSETLKADGIDDEDDSQRRGTALHSRDIDAHWIQRSLGKFFKDPIVAQEKMKEVLAILKQSSDDRDCENQLVLLLGFEAFDFIRVLRTHRKLVLWCTLLKQASPEEKVHIEEEMRSNPELNFIIRQFDETDANIVDSEREKRAKASLKKADNAAGEEAVLAGAWMTQRKNLDLDELTFAQGSHLMSNKSCSLPSGSFRQQKKSYEEVCVPALKPKPFDPNEKLMNISDLPAFAQKGFEGYKALNRIQSKLCKSALETDEHILLCAPTGAGKTNVAMLCILHEIGKHLNEDGSVRLDEFKCIYVAPMKSLVQEMVGSFTKRLEPFGIKVGEMTGDVQMNKEQFMATQIIVCTPEKYDIVTRKGGERSYNQLVKLIIIDEIHLLHDDRGPVLEAIVVRTLRQMEQNHDDIRLVGLSATLPNYRDVAHFLRVKEEHLYFFDNSYRPVPLEQQYIGITEKKALKRFQAMNEVVYEKIIELAGKSQVLVFVHSRKETAKTAKAIRDACLEKDTLSLFMKEGSASTEVLRSEAENVKNQDLKDLLPYGFAIHHAGMTRVDRSLVEDLFADRHLQVLVSTATLAWGVNLPANTVIIKGTQIYNPEKGRWTELGALDVLQMLGRAGRPQYDTKGKGILITHHSELQYYLSLMNQQLPVESQMISKLTDMMNAEIVLGNINNVADAVNWLKYTYLYVRMVKNPTLYGISADPGKADTALEQRCADLIHTGCIQLDKGSLIKYDKKMGSIQPTELGRIASHYYCTFDSMQTYNQLLKPTATEIDLFRIFSLSSEFKLISVREEEKLELQKLAEHVPIPIKESLEETSAKTNVLLQAYISQLKLDGFALQADMVYVAQSAGRLFRAIYEIVLWRGWAQLAQKVLSLCKMVNQRQWQSLNPLHQFKKIPSEVVRSIDKKNYSFERLYDLDQVQLGELIKMPKMGKPLYKFIRQIPKLEMTTLIQPITRSTLKIELTITPDFVWDEKVHGGAEGFWIFIEDVDGETILHHEYFLLKQKFCTDEHVVKMFVPVFDPLPPLYFVRIVSDKWLGSETVLPISFRHLILPQKYPPPTELLDLQPLPLSALNNEEFESIFKQKRINTFNPIQTQVFRTVYEGKDNVLICAPQGSGKTACAELAILRHFENAPEARVVYVAPNEDLATKTYEDWQERIGKVLDKTIVMLTGEPTLDQKLLAKGWLIVSTPERWDAVSRRWKQRKAVQNVRLFIVDDLHMIGGTTGPVMEVVCSRMRYMASQMESNLRIVGLASSLANANNVGMWLGCPASSTFNFPPSCRPVPLEMYLQGYNLSHTATRLAAMVRPVYAAITRHGGKIRPKPALVFVPGRRQTRSTALDILTMAHGDGSSNRFLHVSENDEFFQKIVSNIQDEALRETLVRGVGFIHEGTSAKDVFSVQELFNSGAIQVCVVPRSMCYQITMQSYLVIIMDTQYYNGKYHVYEDYPIADVLHMIGLASRPDRDQDAKVVLMCQSSKKDFFKKFLFEPLPVESHLDHQLHDHFNAEIVTKVIENKQDAIDYLTWTFLYRRMTENPNYYNLQGTSHRHLSDALSELVENTLKDLENSKCIAVKDEMDTNPLNLGMIAAYYYISYTTLELFSLSLQPKTKMRALLEILASANEFTDIPMRHREDVVLRQLAARLPNQLKHQKYTDPSVKVALLLHAHLSRIKLSAELNKDTEQIVLKAVRLAQACVDVLSSNGWLSAAIHAMELCQMLTQAMYSSESYLKQLPHATQALLDRAKEKKVESVFELLELEDDDRTALLKMDDAMLSDVARFCNNYPAIEIEHTLSKDSVTMGDQVTISVTLERENADDNGLAPKVVCPLFPQKRKEEGWWLIVGDQANNELLSIKRMTVNEKAAAQLEFALKTAGTKKLKLFFISDSYLGADQEFDFTVKVEDSRARKRRPSTFSLDCDFRTDCCWRSAEGEGKWEKRTRISANEFRRTFLVGKGIRQPEGPFVMRAENGDKEEGGSSYMSCPLCSKSAVTVRFRHWQSPTAQVSLCWQSVAGQEGVDKEEEDCSPISATEQSVITKKTLFVPIGRQIQLYFLVENASPRTYGVILIDKIAVEYKDCNSTTEAEKDEEKHSATSAIQKGTSEPKKTTRRNHVPSQLESGIRKLKIKSLFPTDEQLNNEVARQIRNLERPGIKDKDTAYAKERDGQLAGRPKKQKKTSEAGGQVSTGHTAISPNIFTSEEPASVVMPQPVGQATIAAAVPAAPLGPTSLGKDFNPLHDLVGKEFSDFLDPGFVTKDEDEGDDPETEAYFKAEKKKAKKVVRPPKKTTVTPLPAHSVAALPTIPPTLSTTHHPLQAIFKHPNECSTPGGCLFENGLCSYTHATLDPNQQFRITKVGTSSFALAVVQPSAMVVIEAPTNFDKEHLIVMDVLENSADVSLRGCCQVNGQAQLYCPFGTPFEGSVVMWQSGRFTCPANTIKLVFMCENRSGTTIGQCGIDNLRLHLPSDILLWEPCQKDQLARL</sequence>
<feature type="region of interest" description="Disordered" evidence="16">
    <location>
        <begin position="185"/>
        <end position="253"/>
    </location>
</feature>